<feature type="region of interest" description="Disordered" evidence="2">
    <location>
        <begin position="34"/>
        <end position="68"/>
    </location>
</feature>
<keyword evidence="6" id="KW-1185">Reference proteome</keyword>
<dbReference type="InterPro" id="IPR013096">
    <property type="entry name" value="Cupin_2"/>
</dbReference>
<comment type="caution">
    <text evidence="5">The sequence shown here is derived from an EMBL/GenBank/DDBJ whole genome shotgun (WGS) entry which is preliminary data.</text>
</comment>
<dbReference type="PROSITE" id="PS51257">
    <property type="entry name" value="PROKAR_LIPOPROTEIN"/>
    <property type="match status" value="1"/>
</dbReference>
<organism evidence="5 6">
    <name type="scientific">Pseudonocardia benzenivorans</name>
    <dbReference type="NCBI Taxonomy" id="228005"/>
    <lineage>
        <taxon>Bacteria</taxon>
        <taxon>Bacillati</taxon>
        <taxon>Actinomycetota</taxon>
        <taxon>Actinomycetes</taxon>
        <taxon>Pseudonocardiales</taxon>
        <taxon>Pseudonocardiaceae</taxon>
        <taxon>Pseudonocardia</taxon>
    </lineage>
</organism>
<dbReference type="RefSeq" id="WP_049803269.1">
    <property type="nucleotide sequence ID" value="NZ_BAABKS010000080.1"/>
</dbReference>
<evidence type="ECO:0000313" key="5">
    <source>
        <dbReference type="EMBL" id="MFD1233756.1"/>
    </source>
</evidence>
<dbReference type="Gene3D" id="2.60.120.10">
    <property type="entry name" value="Jelly Rolls"/>
    <property type="match status" value="1"/>
</dbReference>
<accession>A0ABW3VG64</accession>
<dbReference type="SUPFAM" id="SSF51182">
    <property type="entry name" value="RmlC-like cupins"/>
    <property type="match status" value="1"/>
</dbReference>
<feature type="domain" description="Cupin type-2" evidence="4">
    <location>
        <begin position="90"/>
        <end position="158"/>
    </location>
</feature>
<evidence type="ECO:0000313" key="6">
    <source>
        <dbReference type="Proteomes" id="UP001597182"/>
    </source>
</evidence>
<dbReference type="PANTHER" id="PTHR35848">
    <property type="entry name" value="OXALATE-BINDING PROTEIN"/>
    <property type="match status" value="1"/>
</dbReference>
<dbReference type="Proteomes" id="UP001597182">
    <property type="component" value="Unassembled WGS sequence"/>
</dbReference>
<proteinExistence type="predicted"/>
<name>A0ABW3VG64_9PSEU</name>
<evidence type="ECO:0000259" key="4">
    <source>
        <dbReference type="Pfam" id="PF07883"/>
    </source>
</evidence>
<sequence length="181" mass="18208">MLTSFGRTARTVATLVVLAGVVLTAAGCAQPGQLGHDAPADPPPAAAPVVATQTAPPPAAAAATGDVGRGTLPTRIQLSTLGPAEVSVRTVELAPGETTGWHRHPGTETTIVDTGEVTVQTADDCTATRYRQGQALFVPDAEPHLLRNDGTGPARLVVTQILAPGAPDRSSVASPCAGAAR</sequence>
<gene>
    <name evidence="5" type="ORF">ACFQ34_10725</name>
</gene>
<protein>
    <submittedName>
        <fullName evidence="5">Cupin domain-containing protein</fullName>
    </submittedName>
</protein>
<feature type="signal peptide" evidence="3">
    <location>
        <begin position="1"/>
        <end position="29"/>
    </location>
</feature>
<dbReference type="InterPro" id="IPR014710">
    <property type="entry name" value="RmlC-like_jellyroll"/>
</dbReference>
<dbReference type="InterPro" id="IPR011051">
    <property type="entry name" value="RmlC_Cupin_sf"/>
</dbReference>
<evidence type="ECO:0000256" key="1">
    <source>
        <dbReference type="ARBA" id="ARBA00022723"/>
    </source>
</evidence>
<evidence type="ECO:0000256" key="3">
    <source>
        <dbReference type="SAM" id="SignalP"/>
    </source>
</evidence>
<feature type="chain" id="PRO_5046636518" evidence="3">
    <location>
        <begin position="30"/>
        <end position="181"/>
    </location>
</feature>
<evidence type="ECO:0000256" key="2">
    <source>
        <dbReference type="SAM" id="MobiDB-lite"/>
    </source>
</evidence>
<dbReference type="InterPro" id="IPR051610">
    <property type="entry name" value="GPI/OXD"/>
</dbReference>
<keyword evidence="3" id="KW-0732">Signal</keyword>
<keyword evidence="1" id="KW-0479">Metal-binding</keyword>
<dbReference type="EMBL" id="JBHTMB010000080">
    <property type="protein sequence ID" value="MFD1233756.1"/>
    <property type="molecule type" value="Genomic_DNA"/>
</dbReference>
<dbReference type="Pfam" id="PF07883">
    <property type="entry name" value="Cupin_2"/>
    <property type="match status" value="1"/>
</dbReference>
<reference evidence="6" key="1">
    <citation type="journal article" date="2019" name="Int. J. Syst. Evol. Microbiol.">
        <title>The Global Catalogue of Microorganisms (GCM) 10K type strain sequencing project: providing services to taxonomists for standard genome sequencing and annotation.</title>
        <authorList>
            <consortium name="The Broad Institute Genomics Platform"/>
            <consortium name="The Broad Institute Genome Sequencing Center for Infectious Disease"/>
            <person name="Wu L."/>
            <person name="Ma J."/>
        </authorList>
    </citation>
    <scope>NUCLEOTIDE SEQUENCE [LARGE SCALE GENOMIC DNA]</scope>
    <source>
        <strain evidence="6">CCUG 49018</strain>
    </source>
</reference>